<feature type="binding site" evidence="5">
    <location>
        <position position="151"/>
    </location>
    <ligand>
        <name>substrate</name>
    </ligand>
</feature>
<evidence type="ECO:0000313" key="7">
    <source>
        <dbReference type="EMBL" id="UPM42512.1"/>
    </source>
</evidence>
<dbReference type="EMBL" id="CP096019">
    <property type="protein sequence ID" value="UPM42512.1"/>
    <property type="molecule type" value="Genomic_DNA"/>
</dbReference>
<evidence type="ECO:0000256" key="5">
    <source>
        <dbReference type="HAMAP-Rule" id="MF_01419"/>
    </source>
</evidence>
<dbReference type="InterPro" id="IPR023214">
    <property type="entry name" value="HAD_sf"/>
</dbReference>
<accession>A0A8U0A0C1</accession>
<organism evidence="7 8">
    <name type="scientific">Halocatena salina</name>
    <dbReference type="NCBI Taxonomy" id="2934340"/>
    <lineage>
        <taxon>Archaea</taxon>
        <taxon>Methanobacteriati</taxon>
        <taxon>Methanobacteriota</taxon>
        <taxon>Stenosarchaea group</taxon>
        <taxon>Halobacteria</taxon>
        <taxon>Halobacteriales</taxon>
        <taxon>Natronomonadaceae</taxon>
        <taxon>Halocatena</taxon>
    </lineage>
</organism>
<evidence type="ECO:0000256" key="2">
    <source>
        <dbReference type="ARBA" id="ARBA00022801"/>
    </source>
</evidence>
<dbReference type="Gene3D" id="3.90.1070.10">
    <property type="match status" value="1"/>
</dbReference>
<dbReference type="GO" id="GO:0000287">
    <property type="term" value="F:magnesium ion binding"/>
    <property type="evidence" value="ECO:0007669"/>
    <property type="project" value="InterPro"/>
</dbReference>
<dbReference type="CDD" id="cd07514">
    <property type="entry name" value="HAD_Pase"/>
    <property type="match status" value="1"/>
</dbReference>
<proteinExistence type="inferred from homology"/>
<feature type="binding site" evidence="5">
    <location>
        <position position="174"/>
    </location>
    <ligand>
        <name>Mg(2+)</name>
        <dbReference type="ChEBI" id="CHEBI:18420"/>
    </ligand>
</feature>
<dbReference type="Pfam" id="PF08282">
    <property type="entry name" value="Hydrolase_3"/>
    <property type="match status" value="2"/>
</dbReference>
<keyword evidence="4 5" id="KW-0119">Carbohydrate metabolism</keyword>
<reference evidence="7" key="1">
    <citation type="submission" date="2022-04" db="EMBL/GenBank/DDBJ databases">
        <title>Halocatena sp. nov., isolated from a salt lake.</title>
        <authorList>
            <person name="Cui H.-L."/>
        </authorList>
    </citation>
    <scope>NUCLEOTIDE SEQUENCE</scope>
    <source>
        <strain evidence="7">AD-1</strain>
    </source>
</reference>
<dbReference type="CDD" id="cd01427">
    <property type="entry name" value="HAD_like"/>
    <property type="match status" value="1"/>
</dbReference>
<protein>
    <recommendedName>
        <fullName evidence="5 6">Phosphoglycolate phosphatase</fullName>
        <shortName evidence="5">PGP</shortName>
        <shortName evidence="5">PGPase</shortName>
        <ecNumber evidence="5 6">3.1.3.18</ecNumber>
    </recommendedName>
</protein>
<dbReference type="GO" id="GO:0005829">
    <property type="term" value="C:cytosol"/>
    <property type="evidence" value="ECO:0007669"/>
    <property type="project" value="TreeGrafter"/>
</dbReference>
<dbReference type="HAMAP" id="MF_01419">
    <property type="entry name" value="GPH_hydrolase_arch"/>
    <property type="match status" value="1"/>
</dbReference>
<dbReference type="EC" id="3.1.3.18" evidence="5 6"/>
<evidence type="ECO:0000256" key="6">
    <source>
        <dbReference type="NCBIfam" id="TIGR01487"/>
    </source>
</evidence>
<evidence type="ECO:0000313" key="8">
    <source>
        <dbReference type="Proteomes" id="UP000831768"/>
    </source>
</evidence>
<keyword evidence="1 5" id="KW-0479">Metal-binding</keyword>
<evidence type="ECO:0000256" key="3">
    <source>
        <dbReference type="ARBA" id="ARBA00022842"/>
    </source>
</evidence>
<dbReference type="GeneID" id="71928616"/>
<dbReference type="NCBIfam" id="TIGR01484">
    <property type="entry name" value="HAD-SF-IIB"/>
    <property type="match status" value="1"/>
</dbReference>
<keyword evidence="8" id="KW-1185">Reference proteome</keyword>
<comment type="similarity">
    <text evidence="5">Belongs to the archaeal SPP-like hydrolase family.</text>
</comment>
<feature type="binding site" evidence="5">
    <location>
        <position position="178"/>
    </location>
    <ligand>
        <name>Mg(2+)</name>
        <dbReference type="ChEBI" id="CHEBI:18420"/>
    </ligand>
</feature>
<name>A0A8U0A0C1_9EURY</name>
<comment type="catalytic activity">
    <reaction evidence="5">
        <text>2-phosphoglycolate + H2O = glycolate + phosphate</text>
        <dbReference type="Rhea" id="RHEA:14369"/>
        <dbReference type="ChEBI" id="CHEBI:15377"/>
        <dbReference type="ChEBI" id="CHEBI:29805"/>
        <dbReference type="ChEBI" id="CHEBI:43474"/>
        <dbReference type="ChEBI" id="CHEBI:58033"/>
        <dbReference type="EC" id="3.1.3.18"/>
    </reaction>
</comment>
<comment type="function">
    <text evidence="5">Catalyzes the dephosphorylation of 2-phosphoglycolate.</text>
</comment>
<dbReference type="RefSeq" id="WP_247993183.1">
    <property type="nucleotide sequence ID" value="NZ_CP096019.1"/>
</dbReference>
<evidence type="ECO:0000256" key="1">
    <source>
        <dbReference type="ARBA" id="ARBA00022723"/>
    </source>
</evidence>
<feature type="active site" description="Nucleophile" evidence="5">
    <location>
        <position position="7"/>
    </location>
</feature>
<dbReference type="Proteomes" id="UP000831768">
    <property type="component" value="Chromosome"/>
</dbReference>
<keyword evidence="2 5" id="KW-0378">Hydrolase</keyword>
<gene>
    <name evidence="7" type="ORF">MW046_11175</name>
</gene>
<feature type="binding site" evidence="5">
    <location>
        <position position="9"/>
    </location>
    <ligand>
        <name>Mg(2+)</name>
        <dbReference type="ChEBI" id="CHEBI:18420"/>
    </ligand>
</feature>
<dbReference type="InterPro" id="IPR006379">
    <property type="entry name" value="HAD-SF_hydro_IIB"/>
</dbReference>
<dbReference type="PANTHER" id="PTHR10000:SF8">
    <property type="entry name" value="HAD SUPERFAMILY HYDROLASE-LIKE, TYPE 3"/>
    <property type="match status" value="1"/>
</dbReference>
<dbReference type="KEGG" id="haad:MW046_11175"/>
<comment type="cofactor">
    <cofactor evidence="5">
        <name>Mg(2+)</name>
        <dbReference type="ChEBI" id="CHEBI:18420"/>
    </cofactor>
</comment>
<sequence>MQALAIDIDGTLTRADGSLDPRVIDPLRTWPDPVVVATGKALPYPVGLCEFVGIPVRIIAENGGAVYLADDDLLEFTGDRERAQRVIKRYTDEGHSLGWGSVDFVNRWRETELAVNIDQQLEPLEEIATDEGMRVFDTGYAYHVTAPTVDKGVGLRTVGTRLDIDPSSFAVIGDSENDAAMFDLAGVSYAVANGDDTAKAAADHITEATYADGMLEALEALRE</sequence>
<dbReference type="SUPFAM" id="SSF56784">
    <property type="entry name" value="HAD-like"/>
    <property type="match status" value="1"/>
</dbReference>
<dbReference type="InterPro" id="IPR036412">
    <property type="entry name" value="HAD-like_sf"/>
</dbReference>
<dbReference type="AlphaFoldDB" id="A0A8U0A0C1"/>
<feature type="binding site" evidence="5">
    <location>
        <position position="7"/>
    </location>
    <ligand>
        <name>Mg(2+)</name>
        <dbReference type="ChEBI" id="CHEBI:18420"/>
    </ligand>
</feature>
<dbReference type="NCBIfam" id="TIGR01487">
    <property type="entry name" value="Pglycolate_arch"/>
    <property type="match status" value="1"/>
</dbReference>
<dbReference type="PANTHER" id="PTHR10000">
    <property type="entry name" value="PHOSPHOSERINE PHOSPHATASE"/>
    <property type="match status" value="1"/>
</dbReference>
<evidence type="ECO:0000256" key="4">
    <source>
        <dbReference type="ARBA" id="ARBA00023277"/>
    </source>
</evidence>
<dbReference type="Gene3D" id="3.40.50.1000">
    <property type="entry name" value="HAD superfamily/HAD-like"/>
    <property type="match status" value="1"/>
</dbReference>
<dbReference type="InterPro" id="IPR006382">
    <property type="entry name" value="PGPase"/>
</dbReference>
<keyword evidence="3 5" id="KW-0460">Magnesium</keyword>
<dbReference type="GO" id="GO:0008967">
    <property type="term" value="F:phosphoglycolate phosphatase activity"/>
    <property type="evidence" value="ECO:0007669"/>
    <property type="project" value="UniProtKB-UniRule"/>
</dbReference>